<evidence type="ECO:0000313" key="2">
    <source>
        <dbReference type="Proteomes" id="UP000009097"/>
    </source>
</evidence>
<dbReference type="RefSeq" id="XP_018257371.1">
    <property type="nucleotide sequence ID" value="XM_018402941.1"/>
</dbReference>
<evidence type="ECO:0000313" key="1">
    <source>
        <dbReference type="EMBL" id="KNB19326.1"/>
    </source>
</evidence>
<dbReference type="AlphaFoldDB" id="A0A0J9WA03"/>
<dbReference type="GeneID" id="28963233"/>
<gene>
    <name evidence="1" type="ORF">FOXG_22527</name>
</gene>
<reference evidence="1 2" key="1">
    <citation type="journal article" date="2010" name="Nature">
        <title>Comparative genomics reveals mobile pathogenicity chromosomes in Fusarium.</title>
        <authorList>
            <person name="Ma L.J."/>
            <person name="van der Does H.C."/>
            <person name="Borkovich K.A."/>
            <person name="Coleman J.J."/>
            <person name="Daboussi M.J."/>
            <person name="Di Pietro A."/>
            <person name="Dufresne M."/>
            <person name="Freitag M."/>
            <person name="Grabherr M."/>
            <person name="Henrissat B."/>
            <person name="Houterman P.M."/>
            <person name="Kang S."/>
            <person name="Shim W.B."/>
            <person name="Woloshuk C."/>
            <person name="Xie X."/>
            <person name="Xu J.R."/>
            <person name="Antoniw J."/>
            <person name="Baker S.E."/>
            <person name="Bluhm B.H."/>
            <person name="Breakspear A."/>
            <person name="Brown D.W."/>
            <person name="Butchko R.A."/>
            <person name="Chapman S."/>
            <person name="Coulson R."/>
            <person name="Coutinho P.M."/>
            <person name="Danchin E.G."/>
            <person name="Diener A."/>
            <person name="Gale L.R."/>
            <person name="Gardiner D.M."/>
            <person name="Goff S."/>
            <person name="Hammond-Kosack K.E."/>
            <person name="Hilburn K."/>
            <person name="Hua-Van A."/>
            <person name="Jonkers W."/>
            <person name="Kazan K."/>
            <person name="Kodira C.D."/>
            <person name="Koehrsen M."/>
            <person name="Kumar L."/>
            <person name="Lee Y.H."/>
            <person name="Li L."/>
            <person name="Manners J.M."/>
            <person name="Miranda-Saavedra D."/>
            <person name="Mukherjee M."/>
            <person name="Park G."/>
            <person name="Park J."/>
            <person name="Park S.Y."/>
            <person name="Proctor R.H."/>
            <person name="Regev A."/>
            <person name="Ruiz-Roldan M.C."/>
            <person name="Sain D."/>
            <person name="Sakthikumar S."/>
            <person name="Sykes S."/>
            <person name="Schwartz D.C."/>
            <person name="Turgeon B.G."/>
            <person name="Wapinski I."/>
            <person name="Yoder O."/>
            <person name="Young S."/>
            <person name="Zeng Q."/>
            <person name="Zhou S."/>
            <person name="Galagan J."/>
            <person name="Cuomo C.A."/>
            <person name="Kistler H.C."/>
            <person name="Rep M."/>
        </authorList>
    </citation>
    <scope>NUCLEOTIDE SEQUENCE [LARGE SCALE GENOMIC DNA]</scope>
    <source>
        <strain evidence="2">4287 / CBS 123668 / FGSC 9935 / NRRL 34936</strain>
    </source>
</reference>
<name>A0A0J9WA03_FUSO4</name>
<dbReference type="KEGG" id="fox:FOXG_22527"/>
<organism evidence="1 2">
    <name type="scientific">Fusarium oxysporum f. sp. lycopersici (strain 4287 / CBS 123668 / FGSC 9935 / NRRL 34936)</name>
    <name type="common">Fusarium vascular wilt of tomato</name>
    <dbReference type="NCBI Taxonomy" id="426428"/>
    <lineage>
        <taxon>Eukaryota</taxon>
        <taxon>Fungi</taxon>
        <taxon>Dikarya</taxon>
        <taxon>Ascomycota</taxon>
        <taxon>Pezizomycotina</taxon>
        <taxon>Sordariomycetes</taxon>
        <taxon>Hypocreomycetidae</taxon>
        <taxon>Hypocreales</taxon>
        <taxon>Nectriaceae</taxon>
        <taxon>Fusarium</taxon>
        <taxon>Fusarium oxysporum species complex</taxon>
    </lineage>
</organism>
<sequence>MAGLVSGTTHIVTSVGVLCEEAIGTARVEAVHHHACIMMLLLGRWGNPTYL</sequence>
<protein>
    <submittedName>
        <fullName evidence="1">Uncharacterized protein</fullName>
    </submittedName>
</protein>
<dbReference type="Proteomes" id="UP000009097">
    <property type="component" value="Chromosome 14"/>
</dbReference>
<dbReference type="EMBL" id="DS231731">
    <property type="protein sequence ID" value="KNB19326.1"/>
    <property type="molecule type" value="Genomic_DNA"/>
</dbReference>
<dbReference type="VEuPathDB" id="FungiDB:FOXG_22527"/>
<proteinExistence type="predicted"/>
<accession>A0A0J9WA03</accession>